<comment type="caution">
    <text evidence="5">The sequence shown here is derived from an EMBL/GenBank/DDBJ whole genome shotgun (WGS) entry which is preliminary data.</text>
</comment>
<dbReference type="Gene3D" id="1.25.40.10">
    <property type="entry name" value="Tetratricopeptide repeat domain"/>
    <property type="match status" value="1"/>
</dbReference>
<feature type="repeat" description="TPR" evidence="1">
    <location>
        <begin position="63"/>
        <end position="96"/>
    </location>
</feature>
<feature type="chain" id="PRO_5003550103" description="SH3b domain-containing protein" evidence="3">
    <location>
        <begin position="30"/>
        <end position="258"/>
    </location>
</feature>
<dbReference type="Gene3D" id="2.30.30.40">
    <property type="entry name" value="SH3 Domains"/>
    <property type="match status" value="1"/>
</dbReference>
<keyword evidence="6" id="KW-1185">Reference proteome</keyword>
<dbReference type="SMART" id="SM00028">
    <property type="entry name" value="TPR"/>
    <property type="match status" value="2"/>
</dbReference>
<dbReference type="InterPro" id="IPR011990">
    <property type="entry name" value="TPR-like_helical_dom_sf"/>
</dbReference>
<feature type="signal peptide" evidence="3">
    <location>
        <begin position="1"/>
        <end position="29"/>
    </location>
</feature>
<keyword evidence="3" id="KW-0732">Signal</keyword>
<dbReference type="HOGENOM" id="CLU_080147_0_0_10"/>
<dbReference type="PATRIC" id="fig|742817.3.peg.1320"/>
<feature type="transmembrane region" description="Helical" evidence="2">
    <location>
        <begin position="169"/>
        <end position="187"/>
    </location>
</feature>
<keyword evidence="2" id="KW-0812">Transmembrane</keyword>
<keyword evidence="1" id="KW-0802">TPR repeat</keyword>
<feature type="domain" description="SH3b" evidence="4">
    <location>
        <begin position="206"/>
        <end position="255"/>
    </location>
</feature>
<keyword evidence="2" id="KW-0472">Membrane</keyword>
<dbReference type="eggNOG" id="COG0457">
    <property type="taxonomic scope" value="Bacteria"/>
</dbReference>
<evidence type="ECO:0000259" key="4">
    <source>
        <dbReference type="Pfam" id="PF08239"/>
    </source>
</evidence>
<dbReference type="AlphaFoldDB" id="H1DG56"/>
<reference evidence="5 6" key="1">
    <citation type="submission" date="2012-01" db="EMBL/GenBank/DDBJ databases">
        <title>The Genome Sequence of Odoribacter laneus YIT 12061.</title>
        <authorList>
            <consortium name="The Broad Institute Genome Sequencing Platform"/>
            <person name="Earl A."/>
            <person name="Ward D."/>
            <person name="Feldgarden M."/>
            <person name="Gevers D."/>
            <person name="Morotomi M."/>
            <person name="Young S.K."/>
            <person name="Zeng Q."/>
            <person name="Gargeya S."/>
            <person name="Fitzgerald M."/>
            <person name="Haas B."/>
            <person name="Abouelleil A."/>
            <person name="Alvarado L."/>
            <person name="Arachchi H.M."/>
            <person name="Berlin A."/>
            <person name="Chapman S.B."/>
            <person name="Gearin G."/>
            <person name="Goldberg J."/>
            <person name="Griggs A."/>
            <person name="Gujja S."/>
            <person name="Hansen M."/>
            <person name="Heiman D."/>
            <person name="Howarth C."/>
            <person name="Larimer J."/>
            <person name="Lui A."/>
            <person name="MacDonald P.J.P."/>
            <person name="McCowen C."/>
            <person name="Montmayeur A."/>
            <person name="Murphy C."/>
            <person name="Neiman D."/>
            <person name="Pearson M."/>
            <person name="Priest M."/>
            <person name="Roberts A."/>
            <person name="Saif S."/>
            <person name="Shea T."/>
            <person name="Sisk P."/>
            <person name="Stolte C."/>
            <person name="Sykes S."/>
            <person name="Wortman J."/>
            <person name="Nusbaum C."/>
            <person name="Birren B."/>
        </authorList>
    </citation>
    <scope>NUCLEOTIDE SEQUENCE [LARGE SCALE GENOMIC DNA]</scope>
    <source>
        <strain evidence="5 6">YIT 12061</strain>
    </source>
</reference>
<feature type="transmembrane region" description="Helical" evidence="2">
    <location>
        <begin position="138"/>
        <end position="157"/>
    </location>
</feature>
<dbReference type="InterPro" id="IPR003646">
    <property type="entry name" value="SH3-like_bac-type"/>
</dbReference>
<dbReference type="Pfam" id="PF00515">
    <property type="entry name" value="TPR_1"/>
    <property type="match status" value="1"/>
</dbReference>
<evidence type="ECO:0000313" key="6">
    <source>
        <dbReference type="Proteomes" id="UP000004892"/>
    </source>
</evidence>
<name>H1DG56_9BACT</name>
<dbReference type="PROSITE" id="PS50005">
    <property type="entry name" value="TPR"/>
    <property type="match status" value="1"/>
</dbReference>
<keyword evidence="2" id="KW-1133">Transmembrane helix</keyword>
<dbReference type="Proteomes" id="UP000004892">
    <property type="component" value="Unassembled WGS sequence"/>
</dbReference>
<organism evidence="5 6">
    <name type="scientific">Odoribacter laneus YIT 12061</name>
    <dbReference type="NCBI Taxonomy" id="742817"/>
    <lineage>
        <taxon>Bacteria</taxon>
        <taxon>Pseudomonadati</taxon>
        <taxon>Bacteroidota</taxon>
        <taxon>Bacteroidia</taxon>
        <taxon>Bacteroidales</taxon>
        <taxon>Odoribacteraceae</taxon>
        <taxon>Odoribacter</taxon>
    </lineage>
</organism>
<sequence>MDYIDRRSMKKIWWIWLFMMGALSTLAAAEDLTQQAEKEYRQGKYLEAADTYKKMLTEGQESAQLYYNLGNCYYKLGENTQAILNYERALLLNPGDRDARYNLQMAQSQAVDKIEVLPEVFIVRWYKSLVAYFSADQWAYISIAFFILFLGMVALFFYSSTAALKKTGFTLGIVILFFTVFSVIFSVKQYRRITERDYAIVLTPSVTVKGAPDNSGTSLFVIHEGLKVKIIESLGEWVNIRLEDGNEGWVAKRDIERI</sequence>
<protein>
    <recommendedName>
        <fullName evidence="4">SH3b domain-containing protein</fullName>
    </recommendedName>
</protein>
<evidence type="ECO:0000256" key="3">
    <source>
        <dbReference type="SAM" id="SignalP"/>
    </source>
</evidence>
<proteinExistence type="predicted"/>
<dbReference type="InterPro" id="IPR019734">
    <property type="entry name" value="TPR_rpt"/>
</dbReference>
<dbReference type="SUPFAM" id="SSF48452">
    <property type="entry name" value="TPR-like"/>
    <property type="match status" value="1"/>
</dbReference>
<evidence type="ECO:0000313" key="5">
    <source>
        <dbReference type="EMBL" id="EHP48168.1"/>
    </source>
</evidence>
<evidence type="ECO:0000256" key="1">
    <source>
        <dbReference type="PROSITE-ProRule" id="PRU00339"/>
    </source>
</evidence>
<accession>H1DG56</accession>
<dbReference type="STRING" id="742817.HMPREF9449_01242"/>
<dbReference type="PROSITE" id="PS50293">
    <property type="entry name" value="TPR_REGION"/>
    <property type="match status" value="1"/>
</dbReference>
<dbReference type="Pfam" id="PF08239">
    <property type="entry name" value="SH3_3"/>
    <property type="match status" value="1"/>
</dbReference>
<evidence type="ECO:0000256" key="2">
    <source>
        <dbReference type="SAM" id="Phobius"/>
    </source>
</evidence>
<gene>
    <name evidence="5" type="ORF">HMPREF9449_01242</name>
</gene>
<dbReference type="EMBL" id="ADMC01000018">
    <property type="protein sequence ID" value="EHP48168.1"/>
    <property type="molecule type" value="Genomic_DNA"/>
</dbReference>